<evidence type="ECO:0000256" key="1">
    <source>
        <dbReference type="SAM" id="MobiDB-lite"/>
    </source>
</evidence>
<dbReference type="AlphaFoldDB" id="A0A195CD54"/>
<reference evidence="2 3" key="1">
    <citation type="submission" date="2016-03" db="EMBL/GenBank/DDBJ databases">
        <title>Cyphomyrmex costatus WGS genome.</title>
        <authorList>
            <person name="Nygaard S."/>
            <person name="Hu H."/>
            <person name="Boomsma J."/>
            <person name="Zhang G."/>
        </authorList>
    </citation>
    <scope>NUCLEOTIDE SEQUENCE [LARGE SCALE GENOMIC DNA]</scope>
    <source>
        <strain evidence="2">MS0001</strain>
        <tissue evidence="2">Whole body</tissue>
    </source>
</reference>
<accession>A0A195CD54</accession>
<organism evidence="2 3">
    <name type="scientific">Cyphomyrmex costatus</name>
    <dbReference type="NCBI Taxonomy" id="456900"/>
    <lineage>
        <taxon>Eukaryota</taxon>
        <taxon>Metazoa</taxon>
        <taxon>Ecdysozoa</taxon>
        <taxon>Arthropoda</taxon>
        <taxon>Hexapoda</taxon>
        <taxon>Insecta</taxon>
        <taxon>Pterygota</taxon>
        <taxon>Neoptera</taxon>
        <taxon>Endopterygota</taxon>
        <taxon>Hymenoptera</taxon>
        <taxon>Apocrita</taxon>
        <taxon>Aculeata</taxon>
        <taxon>Formicoidea</taxon>
        <taxon>Formicidae</taxon>
        <taxon>Myrmicinae</taxon>
        <taxon>Cyphomyrmex</taxon>
    </lineage>
</organism>
<feature type="region of interest" description="Disordered" evidence="1">
    <location>
        <begin position="1"/>
        <end position="124"/>
    </location>
</feature>
<gene>
    <name evidence="2" type="ORF">ALC62_10613</name>
</gene>
<keyword evidence="3" id="KW-1185">Reference proteome</keyword>
<name>A0A195CD54_9HYME</name>
<feature type="compositionally biased region" description="Basic and acidic residues" evidence="1">
    <location>
        <begin position="89"/>
        <end position="116"/>
    </location>
</feature>
<feature type="compositionally biased region" description="Basic and acidic residues" evidence="1">
    <location>
        <begin position="42"/>
        <end position="81"/>
    </location>
</feature>
<sequence>MFNNYNGRRALQGERGGGVANEKKRIATRLYEEVEEGGESARGQRREMRLKENVRGGELRRRRFAVEETKANAKKEHERESRKRRTRKGKGDEVQAERGEGREEARGCWDLRERASQGRKKGGK</sequence>
<protein>
    <submittedName>
        <fullName evidence="2">Uncharacterized protein</fullName>
    </submittedName>
</protein>
<evidence type="ECO:0000313" key="2">
    <source>
        <dbReference type="EMBL" id="KYM98645.1"/>
    </source>
</evidence>
<proteinExistence type="predicted"/>
<dbReference type="Proteomes" id="UP000078542">
    <property type="component" value="Unassembled WGS sequence"/>
</dbReference>
<evidence type="ECO:0000313" key="3">
    <source>
        <dbReference type="Proteomes" id="UP000078542"/>
    </source>
</evidence>
<dbReference type="EMBL" id="KQ977935">
    <property type="protein sequence ID" value="KYM98645.1"/>
    <property type="molecule type" value="Genomic_DNA"/>
</dbReference>